<evidence type="ECO:0000313" key="2">
    <source>
        <dbReference type="EMBL" id="KAL0342185.1"/>
    </source>
</evidence>
<dbReference type="EMBL" id="JACGWM010000011">
    <property type="protein sequence ID" value="KAL0342185.1"/>
    <property type="molecule type" value="Genomic_DNA"/>
</dbReference>
<name>A0AAW2NFC7_9LAMI</name>
<accession>A0AAW2NFC7</accession>
<dbReference type="PANTHER" id="PTHR11439:SF483">
    <property type="entry name" value="PEPTIDE SYNTHASE GLIP-LIKE, PUTATIVE (AFU_ORTHOLOGUE AFUA_3G12920)-RELATED"/>
    <property type="match status" value="1"/>
</dbReference>
<proteinExistence type="predicted"/>
<dbReference type="PANTHER" id="PTHR11439">
    <property type="entry name" value="GAG-POL-RELATED RETROTRANSPOSON"/>
    <property type="match status" value="1"/>
</dbReference>
<organism evidence="2">
    <name type="scientific">Sesamum calycinum</name>
    <dbReference type="NCBI Taxonomy" id="2727403"/>
    <lineage>
        <taxon>Eukaryota</taxon>
        <taxon>Viridiplantae</taxon>
        <taxon>Streptophyta</taxon>
        <taxon>Embryophyta</taxon>
        <taxon>Tracheophyta</taxon>
        <taxon>Spermatophyta</taxon>
        <taxon>Magnoliopsida</taxon>
        <taxon>eudicotyledons</taxon>
        <taxon>Gunneridae</taxon>
        <taxon>Pentapetalae</taxon>
        <taxon>asterids</taxon>
        <taxon>lamiids</taxon>
        <taxon>Lamiales</taxon>
        <taxon>Pedaliaceae</taxon>
        <taxon>Sesamum</taxon>
    </lineage>
</organism>
<dbReference type="CDD" id="cd09272">
    <property type="entry name" value="RNase_HI_RT_Ty1"/>
    <property type="match status" value="1"/>
</dbReference>
<reference evidence="2" key="2">
    <citation type="journal article" date="2024" name="Plant">
        <title>Genomic evolution and insights into agronomic trait innovations of Sesamum species.</title>
        <authorList>
            <person name="Miao H."/>
            <person name="Wang L."/>
            <person name="Qu L."/>
            <person name="Liu H."/>
            <person name="Sun Y."/>
            <person name="Le M."/>
            <person name="Wang Q."/>
            <person name="Wei S."/>
            <person name="Zheng Y."/>
            <person name="Lin W."/>
            <person name="Duan Y."/>
            <person name="Cao H."/>
            <person name="Xiong S."/>
            <person name="Wang X."/>
            <person name="Wei L."/>
            <person name="Li C."/>
            <person name="Ma Q."/>
            <person name="Ju M."/>
            <person name="Zhao R."/>
            <person name="Li G."/>
            <person name="Mu C."/>
            <person name="Tian Q."/>
            <person name="Mei H."/>
            <person name="Zhang T."/>
            <person name="Gao T."/>
            <person name="Zhang H."/>
        </authorList>
    </citation>
    <scope>NUCLEOTIDE SEQUENCE</scope>
    <source>
        <strain evidence="2">KEN8</strain>
    </source>
</reference>
<gene>
    <name evidence="2" type="ORF">Scaly_1881100</name>
</gene>
<reference evidence="2" key="1">
    <citation type="submission" date="2020-06" db="EMBL/GenBank/DDBJ databases">
        <authorList>
            <person name="Li T."/>
            <person name="Hu X."/>
            <person name="Zhang T."/>
            <person name="Song X."/>
            <person name="Zhang H."/>
            <person name="Dai N."/>
            <person name="Sheng W."/>
            <person name="Hou X."/>
            <person name="Wei L."/>
        </authorList>
    </citation>
    <scope>NUCLEOTIDE SEQUENCE</scope>
    <source>
        <strain evidence="2">KEN8</strain>
        <tissue evidence="2">Leaf</tissue>
    </source>
</reference>
<dbReference type="Pfam" id="PF07727">
    <property type="entry name" value="RVT_2"/>
    <property type="match status" value="1"/>
</dbReference>
<dbReference type="AlphaFoldDB" id="A0AAW2NFC7"/>
<sequence>MLESENFEAAAKHKVWVQAMEEKIKMSEKNTCELVDRPKNKEVIGVKWICKMKLNPDGSIQNNKARLVAKGHSQLLGNNEKMIQVFTEDMMNTSEMSDLGLMHFFFGIEINQEKKGIFICRKKYTETLLKKFKLESCKTFTTIPLVTGEKYKKDGSQKVDGSINRNLIGNLLYLIATRLDIIFATSLLSSLCRIQAKYTMKQQKRILRYLRGSADNTENTSGYTFSLGSGIFSWASMNQTIVARSSTEEEYIAAAATSNQATWLRRILEDMEEKLEKPITIAVITSQQ</sequence>
<evidence type="ECO:0000259" key="1">
    <source>
        <dbReference type="Pfam" id="PF07727"/>
    </source>
</evidence>
<dbReference type="InterPro" id="IPR013103">
    <property type="entry name" value="RVT_2"/>
</dbReference>
<protein>
    <recommendedName>
        <fullName evidence="1">Reverse transcriptase Ty1/copia-type domain-containing protein</fullName>
    </recommendedName>
</protein>
<feature type="domain" description="Reverse transcriptase Ty1/copia-type" evidence="1">
    <location>
        <begin position="76"/>
        <end position="142"/>
    </location>
</feature>
<comment type="caution">
    <text evidence="2">The sequence shown here is derived from an EMBL/GenBank/DDBJ whole genome shotgun (WGS) entry which is preliminary data.</text>
</comment>